<gene>
    <name evidence="3" type="ORF">MSP1404_LOCUS8257</name>
</gene>
<dbReference type="Pfam" id="PF00155">
    <property type="entry name" value="Aminotran_1_2"/>
    <property type="match status" value="1"/>
</dbReference>
<dbReference type="Gene3D" id="3.40.640.10">
    <property type="entry name" value="Type I PLP-dependent aspartate aminotransferase-like (Major domain)"/>
    <property type="match status" value="1"/>
</dbReference>
<evidence type="ECO:0000313" key="3">
    <source>
        <dbReference type="EMBL" id="CAD8590853.1"/>
    </source>
</evidence>
<accession>A0A7S0KRX2</accession>
<dbReference type="InterPro" id="IPR015422">
    <property type="entry name" value="PyrdxlP-dep_Trfase_small"/>
</dbReference>
<organism evidence="3">
    <name type="scientific">Micromonas pusilla</name>
    <name type="common">Picoplanktonic green alga</name>
    <name type="synonym">Chromulina pusilla</name>
    <dbReference type="NCBI Taxonomy" id="38833"/>
    <lineage>
        <taxon>Eukaryota</taxon>
        <taxon>Viridiplantae</taxon>
        <taxon>Chlorophyta</taxon>
        <taxon>Mamiellophyceae</taxon>
        <taxon>Mamiellales</taxon>
        <taxon>Mamiellaceae</taxon>
        <taxon>Micromonas</taxon>
    </lineage>
</organism>
<dbReference type="SUPFAM" id="SSF53383">
    <property type="entry name" value="PLP-dependent transferases"/>
    <property type="match status" value="1"/>
</dbReference>
<dbReference type="InterPro" id="IPR015424">
    <property type="entry name" value="PyrdxlP-dep_Trfase"/>
</dbReference>
<dbReference type="InterPro" id="IPR004839">
    <property type="entry name" value="Aminotransferase_I/II_large"/>
</dbReference>
<dbReference type="CDD" id="cd00609">
    <property type="entry name" value="AAT_like"/>
    <property type="match status" value="1"/>
</dbReference>
<dbReference type="AlphaFoldDB" id="A0A7S0KRX2"/>
<proteinExistence type="predicted"/>
<keyword evidence="1" id="KW-0663">Pyridoxal phosphate</keyword>
<dbReference type="InterPro" id="IPR050478">
    <property type="entry name" value="Ethylene_sulfur-biosynth"/>
</dbReference>
<dbReference type="PRINTS" id="PR00753">
    <property type="entry name" value="ACCSYNTHASE"/>
</dbReference>
<dbReference type="PANTHER" id="PTHR43795:SF39">
    <property type="entry name" value="AMINOTRANSFERASE CLASS I_CLASSII DOMAIN-CONTAINING PROTEIN"/>
    <property type="match status" value="1"/>
</dbReference>
<sequence length="409" mass="44632">MSEPFDPTDRPDGYINLAVAQNFLTVDAVQKRLLAGFASPQPASTAAYDNMKGSERLRTAMAAHMHRVLAKGDYRVKISADQLCISAGCGAILDNLFMCITEPGDAVLIPAPYYPAFDNDLRVRNGAVAVPVCGDDAVSLPTPTQLDEAVEKARADGRAVKAILLTNPSNPLGVIYGEESLLDAIIWALANDMHVVVDEVYASSVFGTTSVDERGEPVNPFVSVMVSETNLAAYEESAKTRLHVVYGLSKDFCASGYRVGVLRTRNEGVLRAMDNVAYFCTLPGPMQHAVADMLEDERWVDEFLAENARNLRAQHGALTAALADAGIPVVNAVAGMFAWIDLRAWMRESTWEEENRLWTRAFERAKVVMTPGRDCRHGVPGCFRLCFATVTMEALTTAVGRLKEMLAEH</sequence>
<dbReference type="InterPro" id="IPR015421">
    <property type="entry name" value="PyrdxlP-dep_Trfase_major"/>
</dbReference>
<reference evidence="3" key="1">
    <citation type="submission" date="2021-01" db="EMBL/GenBank/DDBJ databases">
        <authorList>
            <person name="Corre E."/>
            <person name="Pelletier E."/>
            <person name="Niang G."/>
            <person name="Scheremetjew M."/>
            <person name="Finn R."/>
            <person name="Kale V."/>
            <person name="Holt S."/>
            <person name="Cochrane G."/>
            <person name="Meng A."/>
            <person name="Brown T."/>
            <person name="Cohen L."/>
        </authorList>
    </citation>
    <scope>NUCLEOTIDE SEQUENCE</scope>
    <source>
        <strain evidence="3">CCMP494</strain>
    </source>
</reference>
<dbReference type="PANTHER" id="PTHR43795">
    <property type="entry name" value="BIFUNCTIONAL ASPARTATE AMINOTRANSFERASE AND GLUTAMATE/ASPARTATE-PREPHENATE AMINOTRANSFERASE-RELATED"/>
    <property type="match status" value="1"/>
</dbReference>
<dbReference type="GO" id="GO:0008483">
    <property type="term" value="F:transaminase activity"/>
    <property type="evidence" value="ECO:0007669"/>
    <property type="project" value="TreeGrafter"/>
</dbReference>
<dbReference type="EMBL" id="HBEV01010702">
    <property type="protein sequence ID" value="CAD8590853.1"/>
    <property type="molecule type" value="Transcribed_RNA"/>
</dbReference>
<dbReference type="Gene3D" id="3.90.1150.10">
    <property type="entry name" value="Aspartate Aminotransferase, domain 1"/>
    <property type="match status" value="1"/>
</dbReference>
<dbReference type="GO" id="GO:0006520">
    <property type="term" value="P:amino acid metabolic process"/>
    <property type="evidence" value="ECO:0007669"/>
    <property type="project" value="TreeGrafter"/>
</dbReference>
<evidence type="ECO:0000259" key="2">
    <source>
        <dbReference type="Pfam" id="PF00155"/>
    </source>
</evidence>
<evidence type="ECO:0000256" key="1">
    <source>
        <dbReference type="ARBA" id="ARBA00022898"/>
    </source>
</evidence>
<dbReference type="GO" id="GO:0030170">
    <property type="term" value="F:pyridoxal phosphate binding"/>
    <property type="evidence" value="ECO:0007669"/>
    <property type="project" value="InterPro"/>
</dbReference>
<protein>
    <recommendedName>
        <fullName evidence="2">Aminotransferase class I/classII large domain-containing protein</fullName>
    </recommendedName>
</protein>
<feature type="domain" description="Aminotransferase class I/classII large" evidence="2">
    <location>
        <begin position="16"/>
        <end position="402"/>
    </location>
</feature>
<name>A0A7S0KRX2_MICPS</name>